<dbReference type="Pfam" id="PF25120">
    <property type="entry name" value="DUF7814"/>
    <property type="match status" value="1"/>
</dbReference>
<dbReference type="EMBL" id="UFYD01000002">
    <property type="protein sequence ID" value="STF08843.1"/>
    <property type="molecule type" value="Genomic_DNA"/>
</dbReference>
<gene>
    <name evidence="2" type="ORF">NCTC10588_04059</name>
</gene>
<evidence type="ECO:0000259" key="1">
    <source>
        <dbReference type="Pfam" id="PF25120"/>
    </source>
</evidence>
<protein>
    <recommendedName>
        <fullName evidence="1">DUF7814 domain-containing protein</fullName>
    </recommendedName>
</protein>
<evidence type="ECO:0000313" key="3">
    <source>
        <dbReference type="Proteomes" id="UP000254876"/>
    </source>
</evidence>
<reference evidence="2 3" key="1">
    <citation type="submission" date="2018-06" db="EMBL/GenBank/DDBJ databases">
        <authorList>
            <consortium name="Pathogen Informatics"/>
            <person name="Doyle S."/>
        </authorList>
    </citation>
    <scope>NUCLEOTIDE SEQUENCE [LARGE SCALE GENOMIC DNA]</scope>
    <source>
        <strain evidence="2 3">NCTC10588</strain>
    </source>
</reference>
<proteinExistence type="predicted"/>
<dbReference type="InterPro" id="IPR056716">
    <property type="entry name" value="DUF7814"/>
</dbReference>
<name>A0A7Z7M1P1_9FLAO</name>
<accession>A0A7Z7M1P1</accession>
<organism evidence="2 3">
    <name type="scientific">Elizabethkingia anophelis</name>
    <dbReference type="NCBI Taxonomy" id="1117645"/>
    <lineage>
        <taxon>Bacteria</taxon>
        <taxon>Pseudomonadati</taxon>
        <taxon>Bacteroidota</taxon>
        <taxon>Flavobacteriia</taxon>
        <taxon>Flavobacteriales</taxon>
        <taxon>Weeksellaceae</taxon>
        <taxon>Elizabethkingia</taxon>
    </lineage>
</organism>
<comment type="caution">
    <text evidence="2">The sequence shown here is derived from an EMBL/GenBank/DDBJ whole genome shotgun (WGS) entry which is preliminary data.</text>
</comment>
<evidence type="ECO:0000313" key="2">
    <source>
        <dbReference type="EMBL" id="STF08843.1"/>
    </source>
</evidence>
<sequence>MEVYSSTVLKNSNGKKQTGKLNTLEYLFKFLDAYDFSADASVEINDKQQNKTLINASVWD</sequence>
<dbReference type="AlphaFoldDB" id="A0A7Z7M1P1"/>
<dbReference type="Proteomes" id="UP000254876">
    <property type="component" value="Unassembled WGS sequence"/>
</dbReference>
<feature type="domain" description="DUF7814" evidence="1">
    <location>
        <begin position="1"/>
        <end position="54"/>
    </location>
</feature>